<dbReference type="PANTHER" id="PTHR15350:SF5">
    <property type="entry name" value="COP9 SIGNALOSOME COMPLEX SUBUNIT 7"/>
    <property type="match status" value="1"/>
</dbReference>
<dbReference type="Proteomes" id="UP000436088">
    <property type="component" value="Unassembled WGS sequence"/>
</dbReference>
<evidence type="ECO:0000313" key="4">
    <source>
        <dbReference type="Proteomes" id="UP000436088"/>
    </source>
</evidence>
<organism evidence="3 4">
    <name type="scientific">Hibiscus syriacus</name>
    <name type="common">Rose of Sharon</name>
    <dbReference type="NCBI Taxonomy" id="106335"/>
    <lineage>
        <taxon>Eukaryota</taxon>
        <taxon>Viridiplantae</taxon>
        <taxon>Streptophyta</taxon>
        <taxon>Embryophyta</taxon>
        <taxon>Tracheophyta</taxon>
        <taxon>Spermatophyta</taxon>
        <taxon>Magnoliopsida</taxon>
        <taxon>eudicotyledons</taxon>
        <taxon>Gunneridae</taxon>
        <taxon>Pentapetalae</taxon>
        <taxon>rosids</taxon>
        <taxon>malvids</taxon>
        <taxon>Malvales</taxon>
        <taxon>Malvaceae</taxon>
        <taxon>Malvoideae</taxon>
        <taxon>Hibiscus</taxon>
    </lineage>
</organism>
<gene>
    <name evidence="3" type="ORF">F3Y22_tig00116989pilonHSYRG00010</name>
</gene>
<dbReference type="PANTHER" id="PTHR15350">
    <property type="entry name" value="COP9 SIGNALOSOME COMPLEX SUBUNIT 7/DENDRITIC CELL PROTEIN GA17"/>
    <property type="match status" value="1"/>
</dbReference>
<sequence>MALVVHMQSQPLLVKAPASGEASPTGDNLDDRPNGYRAKTSRVNRLLCEESQFQVGSALGSVILEATTHPSLFAFSEILVVPTVAELEGTEYSVYLEVLRLFAHGTWSDYKSNIGSLPQLLPDQVLKLKQLTVLTLAEANKISSPGSTVRSANAGVRVTMSGIVRGKLDQMRRCFEVQFAAGRDMRPGQLGNMIQTLSNWLGTSDNILISIQEKIKWADTMSELDKKHRKEVEDRVEEVKKSISIKICWSMWLTYVVAEVTHCKQADVDFRGIEEIYSEPGGVMDYEEDRIRPKSHRQLHLISSFMPKNEDIWLILFELTASSDMEKIQETKSSCLKMEHASDWMGAQLTGQIFVQDNIPAADDSLHLGQYNCCFFSSDFVIIAKESENSPMQDGNLPIAMVTWGGGDEENCGRGSKRIQQSERVDDPEGIQLAKTGEVLERQGGGVIFLFKFLAKIVRIVLRYSKGLWKIMDHYITIQQWRPNFIAVKAGIASIAFWIHIPGLPIEYLDEECLWISGNLAPKSKGRAKILGKSKAAENIHIRKECITGFSSDHYRSQEEMGNRESMIMDLETNTMIMDLETNTMIMDLETNTPQDDMILKISPASLIKSQLILMKIISWNCRGVGNAVFLRNCRELIREVNLKILLLLETKAKDGAERSFKRASSSRICLKSWDQGFKVILSSYGMRDSSRLGCVTPLTKPSIARY</sequence>
<accession>A0A6A2WP13</accession>
<feature type="region of interest" description="Disordered" evidence="2">
    <location>
        <begin position="16"/>
        <end position="36"/>
    </location>
</feature>
<dbReference type="AlphaFoldDB" id="A0A6A2WP13"/>
<proteinExistence type="predicted"/>
<comment type="caution">
    <text evidence="3">The sequence shown here is derived from an EMBL/GenBank/DDBJ whole genome shotgun (WGS) entry which is preliminary data.</text>
</comment>
<evidence type="ECO:0000256" key="2">
    <source>
        <dbReference type="SAM" id="MobiDB-lite"/>
    </source>
</evidence>
<name>A0A6A2WP13_HIBSY</name>
<evidence type="ECO:0000313" key="3">
    <source>
        <dbReference type="EMBL" id="KAE8657515.1"/>
    </source>
</evidence>
<dbReference type="GO" id="GO:0008180">
    <property type="term" value="C:COP9 signalosome"/>
    <property type="evidence" value="ECO:0007669"/>
    <property type="project" value="UniProtKB-KW"/>
</dbReference>
<dbReference type="Gene3D" id="3.60.10.10">
    <property type="entry name" value="Endonuclease/exonuclease/phosphatase"/>
    <property type="match status" value="1"/>
</dbReference>
<keyword evidence="4" id="KW-1185">Reference proteome</keyword>
<evidence type="ECO:0000256" key="1">
    <source>
        <dbReference type="ARBA" id="ARBA00022790"/>
    </source>
</evidence>
<keyword evidence="1" id="KW-0736">Signalosome</keyword>
<dbReference type="SUPFAM" id="SSF56219">
    <property type="entry name" value="DNase I-like"/>
    <property type="match status" value="1"/>
</dbReference>
<protein>
    <submittedName>
        <fullName evidence="3">COP9 signalosome complex subunit 7</fullName>
    </submittedName>
</protein>
<dbReference type="InterPro" id="IPR045237">
    <property type="entry name" value="COPS7/eIF3m"/>
</dbReference>
<dbReference type="InterPro" id="IPR036691">
    <property type="entry name" value="Endo/exonu/phosph_ase_sf"/>
</dbReference>
<dbReference type="EMBL" id="VEPZ02001757">
    <property type="protein sequence ID" value="KAE8657515.1"/>
    <property type="molecule type" value="Genomic_DNA"/>
</dbReference>
<reference evidence="3" key="1">
    <citation type="submission" date="2019-09" db="EMBL/GenBank/DDBJ databases">
        <title>Draft genome information of white flower Hibiscus syriacus.</title>
        <authorList>
            <person name="Kim Y.-M."/>
        </authorList>
    </citation>
    <scope>NUCLEOTIDE SEQUENCE [LARGE SCALE GENOMIC DNA]</scope>
    <source>
        <strain evidence="3">YM2019G1</strain>
    </source>
</reference>